<keyword evidence="4" id="KW-1185">Reference proteome</keyword>
<protein>
    <submittedName>
        <fullName evidence="3">Myomegalin-like</fullName>
    </submittedName>
</protein>
<dbReference type="InterPro" id="IPR052593">
    <property type="entry name" value="MT-associated_AKAP9-binding"/>
</dbReference>
<evidence type="ECO:0000313" key="4">
    <source>
        <dbReference type="Proteomes" id="UP000472260"/>
    </source>
</evidence>
<accession>A0A671PSQ0</accession>
<dbReference type="Ensembl" id="ENSSANT00000066105.1">
    <property type="protein sequence ID" value="ENSSANP00000062163.1"/>
    <property type="gene ID" value="ENSSANG00000031034.1"/>
</dbReference>
<reference evidence="3" key="1">
    <citation type="submission" date="2025-08" db="UniProtKB">
        <authorList>
            <consortium name="Ensembl"/>
        </authorList>
    </citation>
    <scope>IDENTIFICATION</scope>
</reference>
<proteinExistence type="predicted"/>
<keyword evidence="2" id="KW-0812">Transmembrane</keyword>
<dbReference type="GO" id="GO:0005794">
    <property type="term" value="C:Golgi apparatus"/>
    <property type="evidence" value="ECO:0007669"/>
    <property type="project" value="TreeGrafter"/>
</dbReference>
<dbReference type="GO" id="GO:0005813">
    <property type="term" value="C:centrosome"/>
    <property type="evidence" value="ECO:0007669"/>
    <property type="project" value="TreeGrafter"/>
</dbReference>
<dbReference type="Proteomes" id="UP000472260">
    <property type="component" value="Unassembled WGS sequence"/>
</dbReference>
<dbReference type="PANTHER" id="PTHR46501">
    <property type="entry name" value="MYOMEGALIN"/>
    <property type="match status" value="1"/>
</dbReference>
<feature type="transmembrane region" description="Helical" evidence="2">
    <location>
        <begin position="205"/>
        <end position="226"/>
    </location>
</feature>
<keyword evidence="2" id="KW-1133">Transmembrane helix</keyword>
<dbReference type="AlphaFoldDB" id="A0A671PSQ0"/>
<feature type="region of interest" description="Disordered" evidence="1">
    <location>
        <begin position="1"/>
        <end position="60"/>
    </location>
</feature>
<organism evidence="3 4">
    <name type="scientific">Sinocyclocheilus anshuiensis</name>
    <dbReference type="NCBI Taxonomy" id="1608454"/>
    <lineage>
        <taxon>Eukaryota</taxon>
        <taxon>Metazoa</taxon>
        <taxon>Chordata</taxon>
        <taxon>Craniata</taxon>
        <taxon>Vertebrata</taxon>
        <taxon>Euteleostomi</taxon>
        <taxon>Actinopterygii</taxon>
        <taxon>Neopterygii</taxon>
        <taxon>Teleostei</taxon>
        <taxon>Ostariophysi</taxon>
        <taxon>Cypriniformes</taxon>
        <taxon>Cyprinidae</taxon>
        <taxon>Cyprininae</taxon>
        <taxon>Sinocyclocheilus</taxon>
    </lineage>
</organism>
<feature type="compositionally biased region" description="Low complexity" evidence="1">
    <location>
        <begin position="43"/>
        <end position="55"/>
    </location>
</feature>
<dbReference type="GO" id="GO:0090063">
    <property type="term" value="P:positive regulation of microtubule nucleation"/>
    <property type="evidence" value="ECO:0007669"/>
    <property type="project" value="TreeGrafter"/>
</dbReference>
<evidence type="ECO:0000313" key="3">
    <source>
        <dbReference type="Ensembl" id="ENSSANP00000062163.1"/>
    </source>
</evidence>
<evidence type="ECO:0000256" key="1">
    <source>
        <dbReference type="SAM" id="MobiDB-lite"/>
    </source>
</evidence>
<dbReference type="GO" id="GO:0007098">
    <property type="term" value="P:centrosome cycle"/>
    <property type="evidence" value="ECO:0007669"/>
    <property type="project" value="TreeGrafter"/>
</dbReference>
<dbReference type="GO" id="GO:0060090">
    <property type="term" value="F:molecular adaptor activity"/>
    <property type="evidence" value="ECO:0007669"/>
    <property type="project" value="TreeGrafter"/>
</dbReference>
<dbReference type="GO" id="GO:1903358">
    <property type="term" value="P:regulation of Golgi organization"/>
    <property type="evidence" value="ECO:0007669"/>
    <property type="project" value="TreeGrafter"/>
</dbReference>
<dbReference type="PANTHER" id="PTHR46501:SF2">
    <property type="entry name" value="MYOMEGALIN"/>
    <property type="match status" value="1"/>
</dbReference>
<gene>
    <name evidence="3" type="primary">pde4dip</name>
</gene>
<keyword evidence="2" id="KW-0472">Membrane</keyword>
<sequence length="306" mass="34057">MDQCMPRPSARKQLFHDQSPSPVRDTRFSSHASTAVETDEQKSSASDSSRSGAGALEAEAPDGSFACKTGRHMIGHVDDFSALQQQLLEGKVVIRKIEAALQSSTEAPNLPEGYMRNLHTSTKTLKQILEETSSLLRMFWRAALPSTEASAQQLKKEQPLRKEVVALRRKLSEQEQLLRDTMENLRTSSRTKDSMEQFIVNQCELISSLFSLLMFIVLLFTLFSFISSVKNTRCVETSSLKSRGEVSGAALQHASSLGWNFLTPHTQDQHKSMAASWPAQGSDRQRLLQVYCRTDSKLSAAVSPSF</sequence>
<name>A0A671PSQ0_9TELE</name>
<evidence type="ECO:0000256" key="2">
    <source>
        <dbReference type="SAM" id="Phobius"/>
    </source>
</evidence>
<reference evidence="3" key="2">
    <citation type="submission" date="2025-09" db="UniProtKB">
        <authorList>
            <consortium name="Ensembl"/>
        </authorList>
    </citation>
    <scope>IDENTIFICATION</scope>
</reference>